<accession>F8JY45</accession>
<name>F8JY45_STREN</name>
<gene>
    <name evidence="3" type="ordered locus">SCATT_22500</name>
</gene>
<keyword evidence="2" id="KW-0472">Membrane</keyword>
<dbReference type="KEGG" id="sct:SCAT_2267"/>
<dbReference type="HOGENOM" id="CLU_1634405_0_0_11"/>
<evidence type="ECO:0000313" key="4">
    <source>
        <dbReference type="Proteomes" id="UP000007842"/>
    </source>
</evidence>
<dbReference type="STRING" id="1003195.SCATT_22500"/>
<evidence type="ECO:0000256" key="1">
    <source>
        <dbReference type="SAM" id="MobiDB-lite"/>
    </source>
</evidence>
<dbReference type="KEGG" id="scy:SCATT_22500"/>
<evidence type="ECO:0000256" key="2">
    <source>
        <dbReference type="SAM" id="Phobius"/>
    </source>
</evidence>
<feature type="region of interest" description="Disordered" evidence="1">
    <location>
        <begin position="1"/>
        <end position="37"/>
    </location>
</feature>
<feature type="transmembrane region" description="Helical" evidence="2">
    <location>
        <begin position="74"/>
        <end position="94"/>
    </location>
</feature>
<keyword evidence="2" id="KW-1133">Transmembrane helix</keyword>
<protein>
    <submittedName>
        <fullName evidence="3">Uncharacterized protein</fullName>
    </submittedName>
</protein>
<dbReference type="PATRIC" id="fig|1003195.11.peg.3780"/>
<keyword evidence="2" id="KW-0812">Transmembrane</keyword>
<dbReference type="Proteomes" id="UP000007842">
    <property type="component" value="Chromosome"/>
</dbReference>
<sequence>MRKPIRPTAVIPAGQPLPTPAAPPATPPPGTPTAPPPAPGTIVIREIYLPLPPAPPAPPRWRWSWEWLQPRRNLIGTVLALLPVFGGWSLASGWGHLLRECRAEQSTGAAWTLAGLALAVAIAADRWRPRWYTRALSCAAVLGTIDMAHLFDIVTLFTGVTR</sequence>
<accession>G8WPB9</accession>
<feature type="compositionally biased region" description="Pro residues" evidence="1">
    <location>
        <begin position="15"/>
        <end position="37"/>
    </location>
</feature>
<keyword evidence="4" id="KW-1185">Reference proteome</keyword>
<reference evidence="4" key="1">
    <citation type="submission" date="2011-12" db="EMBL/GenBank/DDBJ databases">
        <title>Complete genome sequence of Streptomyces cattleya strain DSM 46488.</title>
        <authorList>
            <person name="Ou H.-Y."/>
            <person name="Li P."/>
            <person name="Zhao C."/>
            <person name="O'Hagan D."/>
            <person name="Deng Z."/>
        </authorList>
    </citation>
    <scope>NUCLEOTIDE SEQUENCE [LARGE SCALE GENOMIC DNA]</scope>
    <source>
        <strain evidence="4">ATCC 35852 / DSM 46488 / JCM 4925 / NBRC 14057 / NRRL 8057</strain>
    </source>
</reference>
<proteinExistence type="predicted"/>
<dbReference type="RefSeq" id="WP_014143013.1">
    <property type="nucleotide sequence ID" value="NC_016111.1"/>
</dbReference>
<dbReference type="AlphaFoldDB" id="F8JY45"/>
<organism evidence="3 4">
    <name type="scientific">Streptantibioticus cattleyicolor (strain ATCC 35852 / DSM 46488 / JCM 4925 / NBRC 14057 / NRRL 8057)</name>
    <name type="common">Streptomyces cattleya</name>
    <dbReference type="NCBI Taxonomy" id="1003195"/>
    <lineage>
        <taxon>Bacteria</taxon>
        <taxon>Bacillati</taxon>
        <taxon>Actinomycetota</taxon>
        <taxon>Actinomycetes</taxon>
        <taxon>Kitasatosporales</taxon>
        <taxon>Streptomycetaceae</taxon>
        <taxon>Streptantibioticus</taxon>
    </lineage>
</organism>
<evidence type="ECO:0000313" key="3">
    <source>
        <dbReference type="EMBL" id="AEW94621.1"/>
    </source>
</evidence>
<feature type="transmembrane region" description="Helical" evidence="2">
    <location>
        <begin position="106"/>
        <end position="124"/>
    </location>
</feature>
<dbReference type="OrthoDB" id="9989493at2"/>
<dbReference type="EMBL" id="CP003219">
    <property type="protein sequence ID" value="AEW94621.1"/>
    <property type="molecule type" value="Genomic_DNA"/>
</dbReference>